<dbReference type="GO" id="GO:0034480">
    <property type="term" value="F:phosphatidylcholine phospholipase C activity"/>
    <property type="evidence" value="ECO:0007669"/>
    <property type="project" value="UniProtKB-EC"/>
</dbReference>
<dbReference type="Pfam" id="PF04185">
    <property type="entry name" value="Phosphoesterase"/>
    <property type="match status" value="1"/>
</dbReference>
<dbReference type="InterPro" id="IPR017767">
    <property type="entry name" value="PC-PLC"/>
</dbReference>
<reference evidence="5" key="1">
    <citation type="submission" date="2023-07" db="EMBL/GenBank/DDBJ databases">
        <title>Sorghum-associated microbial communities from plants grown in Nebraska, USA.</title>
        <authorList>
            <person name="Schachtman D."/>
        </authorList>
    </citation>
    <scope>NUCLEOTIDE SEQUENCE</scope>
    <source>
        <strain evidence="5">DS1061</strain>
    </source>
</reference>
<feature type="domain" description="Bacterial phospholipase C C-terminal" evidence="4">
    <location>
        <begin position="509"/>
        <end position="591"/>
    </location>
</feature>
<dbReference type="PANTHER" id="PTHR31956">
    <property type="entry name" value="NON-SPECIFIC PHOSPHOLIPASE C4-RELATED"/>
    <property type="match status" value="1"/>
</dbReference>
<dbReference type="Gene3D" id="3.40.720.10">
    <property type="entry name" value="Alkaline Phosphatase, subunit A"/>
    <property type="match status" value="1"/>
</dbReference>
<dbReference type="InterPro" id="IPR008475">
    <property type="entry name" value="PLipase_C_C"/>
</dbReference>
<comment type="caution">
    <text evidence="5">The sequence shown here is derived from an EMBL/GenBank/DDBJ whole genome shotgun (WGS) entry which is preliminary data.</text>
</comment>
<dbReference type="InterPro" id="IPR007312">
    <property type="entry name" value="Phosphoesterase"/>
</dbReference>
<dbReference type="GO" id="GO:0016042">
    <property type="term" value="P:lipid catabolic process"/>
    <property type="evidence" value="ECO:0007669"/>
    <property type="project" value="InterPro"/>
</dbReference>
<evidence type="ECO:0000259" key="4">
    <source>
        <dbReference type="Pfam" id="PF05506"/>
    </source>
</evidence>
<evidence type="ECO:0000313" key="5">
    <source>
        <dbReference type="EMBL" id="MDP9651867.1"/>
    </source>
</evidence>
<evidence type="ECO:0000256" key="1">
    <source>
        <dbReference type="ARBA" id="ARBA00009717"/>
    </source>
</evidence>
<dbReference type="Pfam" id="PF05506">
    <property type="entry name" value="PLipase_C_C"/>
    <property type="match status" value="2"/>
</dbReference>
<feature type="domain" description="Bacterial phospholipase C C-terminal" evidence="4">
    <location>
        <begin position="602"/>
        <end position="665"/>
    </location>
</feature>
<evidence type="ECO:0000256" key="2">
    <source>
        <dbReference type="ARBA" id="ARBA00012018"/>
    </source>
</evidence>
<dbReference type="PANTHER" id="PTHR31956:SF1">
    <property type="entry name" value="NON-SPECIFIC PHOSPHOLIPASE C1"/>
    <property type="match status" value="1"/>
</dbReference>
<dbReference type="Proteomes" id="UP001229486">
    <property type="component" value="Unassembled WGS sequence"/>
</dbReference>
<dbReference type="PROSITE" id="PS51318">
    <property type="entry name" value="TAT"/>
    <property type="match status" value="1"/>
</dbReference>
<dbReference type="AlphaFoldDB" id="A0AB73IR85"/>
<dbReference type="InterPro" id="IPR017850">
    <property type="entry name" value="Alkaline_phosphatase_core_sf"/>
</dbReference>
<dbReference type="EMBL" id="JAURTK010000036">
    <property type="protein sequence ID" value="MDP9651867.1"/>
    <property type="molecule type" value="Genomic_DNA"/>
</dbReference>
<dbReference type="EC" id="3.1.4.3" evidence="2"/>
<protein>
    <recommendedName>
        <fullName evidence="2">phospholipase C</fullName>
        <ecNumber evidence="2">3.1.4.3</ecNumber>
    </recommendedName>
</protein>
<dbReference type="SUPFAM" id="SSF53649">
    <property type="entry name" value="Alkaline phosphatase-like"/>
    <property type="match status" value="1"/>
</dbReference>
<proteinExistence type="inferred from homology"/>
<accession>A0AB73IR85</accession>
<dbReference type="InterPro" id="IPR006311">
    <property type="entry name" value="TAT_signal"/>
</dbReference>
<name>A0AB73IR85_9BURK</name>
<organism evidence="5 6">
    <name type="scientific">Paraburkholderia caledonica</name>
    <dbReference type="NCBI Taxonomy" id="134536"/>
    <lineage>
        <taxon>Bacteria</taxon>
        <taxon>Pseudomonadati</taxon>
        <taxon>Pseudomonadota</taxon>
        <taxon>Betaproteobacteria</taxon>
        <taxon>Burkholderiales</taxon>
        <taxon>Burkholderiaceae</taxon>
        <taxon>Paraburkholderia</taxon>
    </lineage>
</organism>
<sequence>MAIHTRRDFLKLSAGLAAANAVNAIFPESIRKALAIEPAKVTGTIQDVQHIVIFMQENRSFDHYLGHLSGVRGYNDRFPTTLPNGQPVWFQPRQEDQTQVIAPFRYDTTNPSINAQCIGGLPHTWATTHAAIDGGRADKWAAQKTNMTMGYHVRDDIPFHYALADAFTVCDHYFCSIPGNTHPNRMYLMTGMIDPLGTAGGPLLDNIDYIDNQFDRIKLNPFTWTTYPERLEKAGVSWQIYQQGTGFDNFTGNYGTNMLACFQNFVNAPVGSSLHARGMSTRTLAQLKTDVQANDLPQVSWLLPPAAYSEHPKFTPLYGADYIATILDALTSNADVWAKTVLFIMYDENDGFFDHVVPPQAPTLPNTGSSTVDISFERHTLVTTTQQGTYTADNLPYGLGPRVPMFVVSPWSKGGYVNSQVFDHTSVVQFIEQRFGVVEPNISPWRRAVCGDLTTAFDFTVSDPTVPTLPNTSSYVSQADVQCARPTSQTAPTTATIQTVAAQESGTRPSRAIPYELHANGTLQSDGYVVTFANTGKQGAHFWVYTPDPRATPRHYTVESGKQISDIWPVDVNGDYAVNVYGPNGFYRRFAASASVDAAAHPEVKSCYDVSHGNIYLALANNGTTSITVTVADHAYAQASQTVGVPAGKSVELHWDLSCSSQWYACSSLWQAIRHGRAVSPVISKQGRSARLIRPLRSRRSKQSEQCGIAHDPIECWARDESR</sequence>
<gene>
    <name evidence="5" type="ORF">J2793_007342</name>
</gene>
<evidence type="ECO:0000256" key="3">
    <source>
        <dbReference type="ARBA" id="ARBA00022801"/>
    </source>
</evidence>
<dbReference type="NCBIfam" id="TIGR03396">
    <property type="entry name" value="PC_PLC"/>
    <property type="match status" value="1"/>
</dbReference>
<keyword evidence="3 5" id="KW-0378">Hydrolase</keyword>
<comment type="similarity">
    <text evidence="1">Belongs to the bacterial phospholipase C family.</text>
</comment>
<dbReference type="CDD" id="cd16014">
    <property type="entry name" value="PLC"/>
    <property type="match status" value="1"/>
</dbReference>
<evidence type="ECO:0000313" key="6">
    <source>
        <dbReference type="Proteomes" id="UP001229486"/>
    </source>
</evidence>